<feature type="transmembrane region" description="Helical" evidence="7">
    <location>
        <begin position="74"/>
        <end position="97"/>
    </location>
</feature>
<evidence type="ECO:0000313" key="8">
    <source>
        <dbReference type="EMBL" id="CCG19283.1"/>
    </source>
</evidence>
<name>I7JLZ4_9BURK</name>
<feature type="transmembrane region" description="Helical" evidence="7">
    <location>
        <begin position="225"/>
        <end position="248"/>
    </location>
</feature>
<dbReference type="AlphaFoldDB" id="I7JLZ4"/>
<dbReference type="KEGG" id="tat:KUM_0485"/>
<feature type="transmembrane region" description="Helical" evidence="7">
    <location>
        <begin position="296"/>
        <end position="318"/>
    </location>
</feature>
<evidence type="ECO:0000256" key="7">
    <source>
        <dbReference type="SAM" id="Phobius"/>
    </source>
</evidence>
<feature type="transmembrane region" description="Helical" evidence="7">
    <location>
        <begin position="338"/>
        <end position="361"/>
    </location>
</feature>
<dbReference type="InterPro" id="IPR050833">
    <property type="entry name" value="Poly_Biosynth_Transport"/>
</dbReference>
<feature type="transmembrane region" description="Helical" evidence="7">
    <location>
        <begin position="109"/>
        <end position="133"/>
    </location>
</feature>
<reference evidence="8" key="1">
    <citation type="journal article" date="2012" name="Vet. Microbiol.">
        <title>Comparative genomic analyses of the Taylorellae.</title>
        <authorList>
            <person name="Hauser H."/>
            <person name="Richter D.C."/>
            <person name="van Tonder A."/>
            <person name="Clark L."/>
            <person name="Preston A."/>
        </authorList>
    </citation>
    <scope>NUCLEOTIDE SEQUENCE</scope>
    <source>
        <strain evidence="8">14/45</strain>
    </source>
</reference>
<dbReference type="Pfam" id="PF13440">
    <property type="entry name" value="Polysacc_synt_3"/>
    <property type="match status" value="1"/>
</dbReference>
<organism evidence="8">
    <name type="scientific">Taylorella asinigenitalis 14/45</name>
    <dbReference type="NCBI Taxonomy" id="1091495"/>
    <lineage>
        <taxon>Bacteria</taxon>
        <taxon>Pseudomonadati</taxon>
        <taxon>Pseudomonadota</taxon>
        <taxon>Betaproteobacteria</taxon>
        <taxon>Burkholderiales</taxon>
        <taxon>Alcaligenaceae</taxon>
        <taxon>Taylorella</taxon>
    </lineage>
</organism>
<keyword evidence="3" id="KW-1003">Cell membrane</keyword>
<gene>
    <name evidence="8" type="ORF">KUM_0485</name>
</gene>
<evidence type="ECO:0000256" key="2">
    <source>
        <dbReference type="ARBA" id="ARBA00007430"/>
    </source>
</evidence>
<keyword evidence="6 7" id="KW-0472">Membrane</keyword>
<evidence type="ECO:0000256" key="4">
    <source>
        <dbReference type="ARBA" id="ARBA00022692"/>
    </source>
</evidence>
<dbReference type="HOGENOM" id="CLU_037830_0_0_4"/>
<dbReference type="PANTHER" id="PTHR30250:SF10">
    <property type="entry name" value="LIPOPOLYSACCHARIDE BIOSYNTHESIS PROTEIN WZXC"/>
    <property type="match status" value="1"/>
</dbReference>
<dbReference type="GO" id="GO:0005886">
    <property type="term" value="C:plasma membrane"/>
    <property type="evidence" value="ECO:0007669"/>
    <property type="project" value="UniProtKB-SubCell"/>
</dbReference>
<feature type="transmembrane region" description="Helical" evidence="7">
    <location>
        <begin position="396"/>
        <end position="415"/>
    </location>
</feature>
<dbReference type="EMBL" id="HE681424">
    <property type="protein sequence ID" value="CCG19283.1"/>
    <property type="molecule type" value="Genomic_DNA"/>
</dbReference>
<evidence type="ECO:0000256" key="5">
    <source>
        <dbReference type="ARBA" id="ARBA00022989"/>
    </source>
</evidence>
<feature type="transmembrane region" description="Helical" evidence="7">
    <location>
        <begin position="37"/>
        <end position="54"/>
    </location>
</feature>
<comment type="subcellular location">
    <subcellularLocation>
        <location evidence="1">Cell membrane</location>
        <topology evidence="1">Multi-pass membrane protein</topology>
    </subcellularLocation>
</comment>
<keyword evidence="4 7" id="KW-0812">Transmembrane</keyword>
<accession>I7JLZ4</accession>
<comment type="similarity">
    <text evidence="2">Belongs to the polysaccharide synthase family.</text>
</comment>
<dbReference type="PANTHER" id="PTHR30250">
    <property type="entry name" value="PST FAMILY PREDICTED COLANIC ACID TRANSPORTER"/>
    <property type="match status" value="1"/>
</dbReference>
<protein>
    <submittedName>
        <fullName evidence="8">Putative O antigen translocase</fullName>
    </submittedName>
</protein>
<keyword evidence="5 7" id="KW-1133">Transmembrane helix</keyword>
<dbReference type="BioCyc" id="TASI1091495:G13GE-484-MONOMER"/>
<evidence type="ECO:0000256" key="3">
    <source>
        <dbReference type="ARBA" id="ARBA00022475"/>
    </source>
</evidence>
<evidence type="ECO:0000256" key="1">
    <source>
        <dbReference type="ARBA" id="ARBA00004651"/>
    </source>
</evidence>
<sequence>MSLKKNISILFFGNVISQLLPLFATPVVARLYTPSDFGQFSVIFTLILIGTSVASNKFEQAIPLPKNNKKAYLLFRLSIVVLLLSCFTFISVGYALLLISPNLISSELYSIKTLTFILIGILFLSLNQIYAFWLNRHEKFWVLSTNKILTNTVNVISMVGFGFLNTGKIGLIFSDCLSRFSSYIHSYIFCKSRMNSGNNWFLLLPTTLKVKLLVKTFREYKLYPLYVVPANFINVIANNLYIFAFAIIYDSYNLGLVTMATKLILVPMDVLVTSVNKSLMQPMANKYREFGECRSIFIHTFKFLILIPLPFILIEILFLDELTLLIFGEEWAELSTVIYIMTPMFYSYFVSGVLSVTLISLGKQKLNFLLQFFLFFLLVIVFCLSYVFNLKFFDALILYSLTVTFYNVLSLYSFYKIASGFKFFSN</sequence>
<proteinExistence type="inferred from homology"/>
<feature type="transmembrane region" description="Helical" evidence="7">
    <location>
        <begin position="368"/>
        <end position="390"/>
    </location>
</feature>
<dbReference type="RefSeq" id="WP_015551410.1">
    <property type="nucleotide sequence ID" value="NC_021033.1"/>
</dbReference>
<feature type="transmembrane region" description="Helical" evidence="7">
    <location>
        <begin position="7"/>
        <end position="31"/>
    </location>
</feature>
<evidence type="ECO:0000256" key="6">
    <source>
        <dbReference type="ARBA" id="ARBA00023136"/>
    </source>
</evidence>
<feature type="transmembrane region" description="Helical" evidence="7">
    <location>
        <begin position="254"/>
        <end position="275"/>
    </location>
</feature>